<sequence>MPSRNEIVPIETTAPVIKPQCQASQCQQQHEHETHKNDENNVVKPIDSKPLGQKFRRRSAFSEIKVSVVLPISKSIVFVHLHC</sequence>
<reference evidence="2" key="1">
    <citation type="submission" date="2023-04" db="EMBL/GenBank/DDBJ databases">
        <title>Phytophthora lilii NBRC 32176.</title>
        <authorList>
            <person name="Ichikawa N."/>
            <person name="Sato H."/>
            <person name="Tonouchi N."/>
        </authorList>
    </citation>
    <scope>NUCLEOTIDE SEQUENCE</scope>
    <source>
        <strain evidence="2">NBRC 32176</strain>
    </source>
</reference>
<gene>
    <name evidence="2" type="ORF">Plil01_000491100</name>
</gene>
<name>A0A9W6TJE4_9STRA</name>
<dbReference type="Proteomes" id="UP001165083">
    <property type="component" value="Unassembled WGS sequence"/>
</dbReference>
<evidence type="ECO:0000313" key="3">
    <source>
        <dbReference type="Proteomes" id="UP001165083"/>
    </source>
</evidence>
<dbReference type="AlphaFoldDB" id="A0A9W6TJE4"/>
<feature type="compositionally biased region" description="Basic and acidic residues" evidence="1">
    <location>
        <begin position="29"/>
        <end position="41"/>
    </location>
</feature>
<organism evidence="2 3">
    <name type="scientific">Phytophthora lilii</name>
    <dbReference type="NCBI Taxonomy" id="2077276"/>
    <lineage>
        <taxon>Eukaryota</taxon>
        <taxon>Sar</taxon>
        <taxon>Stramenopiles</taxon>
        <taxon>Oomycota</taxon>
        <taxon>Peronosporomycetes</taxon>
        <taxon>Peronosporales</taxon>
        <taxon>Peronosporaceae</taxon>
        <taxon>Phytophthora</taxon>
    </lineage>
</organism>
<accession>A0A9W6TJE4</accession>
<protein>
    <submittedName>
        <fullName evidence="2">Unnamed protein product</fullName>
    </submittedName>
</protein>
<comment type="caution">
    <text evidence="2">The sequence shown here is derived from an EMBL/GenBank/DDBJ whole genome shotgun (WGS) entry which is preliminary data.</text>
</comment>
<evidence type="ECO:0000256" key="1">
    <source>
        <dbReference type="SAM" id="MobiDB-lite"/>
    </source>
</evidence>
<keyword evidence="3" id="KW-1185">Reference proteome</keyword>
<proteinExistence type="predicted"/>
<dbReference type="EMBL" id="BSXW01000205">
    <property type="protein sequence ID" value="GMF14727.1"/>
    <property type="molecule type" value="Genomic_DNA"/>
</dbReference>
<feature type="region of interest" description="Disordered" evidence="1">
    <location>
        <begin position="28"/>
        <end position="49"/>
    </location>
</feature>
<evidence type="ECO:0000313" key="2">
    <source>
        <dbReference type="EMBL" id="GMF14727.1"/>
    </source>
</evidence>